<gene>
    <name evidence="1" type="ORF">BCS90_22625</name>
</gene>
<dbReference type="AlphaFoldDB" id="A0A7Z1S0J7"/>
<protein>
    <submittedName>
        <fullName evidence="1">Uncharacterized protein</fullName>
    </submittedName>
</protein>
<evidence type="ECO:0000313" key="1">
    <source>
        <dbReference type="EMBL" id="PMP27335.1"/>
    </source>
</evidence>
<dbReference type="EMBL" id="MDBS01000038">
    <property type="protein sequence ID" value="PMP27335.1"/>
    <property type="molecule type" value="Genomic_DNA"/>
</dbReference>
<sequence length="185" mass="21071">MGDWDHLHDMYNEGYSADQIAEAAACGYNPYEFDPDDFGYSSDEWEVVDSNFSSDMPEINPELESIFEGLVDSAEAFYKLTNRYLQIWGELGELYAEIAYGIKRHKPHTKGSDGKLGNDFIEIKTISPEKSKDEVRVKRAGNFNKLLIVKISEDFTFEAKLIARKDLPKGDGKHAKASWDCKQQK</sequence>
<reference evidence="1" key="1">
    <citation type="submission" date="2016-07" db="EMBL/GenBank/DDBJ databases">
        <authorList>
            <person name="Kauffman K."/>
            <person name="Arevalo P."/>
            <person name="Polz M.F."/>
        </authorList>
    </citation>
    <scope>NUCLEOTIDE SEQUENCE</scope>
    <source>
        <strain evidence="1">10N.222.46.E12</strain>
    </source>
</reference>
<name>A0A7Z1S0J7_9VIBR</name>
<dbReference type="RefSeq" id="WP_016793511.1">
    <property type="nucleotide sequence ID" value="NZ_CP170046.1"/>
</dbReference>
<reference evidence="1" key="2">
    <citation type="journal article" date="2018" name="Nature">
        <title>A major lineage of non-tailed dsDNA viruses as unrecognized killers of marine bacteria.</title>
        <authorList>
            <person name="Kauffman K.M."/>
            <person name="Hussain F.A."/>
            <person name="Yang J."/>
            <person name="Arevalo P."/>
            <person name="Brown J.M."/>
            <person name="Chang W.K."/>
            <person name="VanInsberghe D."/>
            <person name="Elsherbini J."/>
            <person name="Sharma R.S."/>
            <person name="Cutler M.B."/>
            <person name="Kelly L."/>
            <person name="Polz M.F."/>
        </authorList>
    </citation>
    <scope>NUCLEOTIDE SEQUENCE</scope>
    <source>
        <strain evidence="1">10N.222.46.E12</strain>
    </source>
</reference>
<organism evidence="1">
    <name type="scientific">Vibrio cyclitrophicus</name>
    <dbReference type="NCBI Taxonomy" id="47951"/>
    <lineage>
        <taxon>Bacteria</taxon>
        <taxon>Pseudomonadati</taxon>
        <taxon>Pseudomonadota</taxon>
        <taxon>Gammaproteobacteria</taxon>
        <taxon>Vibrionales</taxon>
        <taxon>Vibrionaceae</taxon>
        <taxon>Vibrio</taxon>
    </lineage>
</organism>
<proteinExistence type="predicted"/>
<accession>A0A7Z1S0J7</accession>
<comment type="caution">
    <text evidence="1">The sequence shown here is derived from an EMBL/GenBank/DDBJ whole genome shotgun (WGS) entry which is preliminary data.</text>
</comment>